<organism evidence="8 9">
    <name type="scientific">Terrabacter lapilli</name>
    <dbReference type="NCBI Taxonomy" id="436231"/>
    <lineage>
        <taxon>Bacteria</taxon>
        <taxon>Bacillati</taxon>
        <taxon>Actinomycetota</taxon>
        <taxon>Actinomycetes</taxon>
        <taxon>Micrococcales</taxon>
        <taxon>Intrasporangiaceae</taxon>
        <taxon>Terrabacter</taxon>
    </lineage>
</organism>
<feature type="transmembrane region" description="Helical" evidence="6">
    <location>
        <begin position="109"/>
        <end position="132"/>
    </location>
</feature>
<dbReference type="PROSITE" id="PS50850">
    <property type="entry name" value="MFS"/>
    <property type="match status" value="1"/>
</dbReference>
<dbReference type="Proteomes" id="UP001500013">
    <property type="component" value="Unassembled WGS sequence"/>
</dbReference>
<keyword evidence="2" id="KW-0813">Transport</keyword>
<dbReference type="PANTHER" id="PTHR42718">
    <property type="entry name" value="MAJOR FACILITATOR SUPERFAMILY MULTIDRUG TRANSPORTER MFSC"/>
    <property type="match status" value="1"/>
</dbReference>
<evidence type="ECO:0000256" key="2">
    <source>
        <dbReference type="ARBA" id="ARBA00022448"/>
    </source>
</evidence>
<dbReference type="PRINTS" id="PR01036">
    <property type="entry name" value="TCRTETB"/>
</dbReference>
<feature type="transmembrane region" description="Helical" evidence="6">
    <location>
        <begin position="272"/>
        <end position="297"/>
    </location>
</feature>
<dbReference type="RefSeq" id="WP_344064917.1">
    <property type="nucleotide sequence ID" value="NZ_BAAAPU010000009.1"/>
</dbReference>
<dbReference type="EMBL" id="BAAAPU010000009">
    <property type="protein sequence ID" value="GAA1988558.1"/>
    <property type="molecule type" value="Genomic_DNA"/>
</dbReference>
<feature type="transmembrane region" description="Helical" evidence="6">
    <location>
        <begin position="21"/>
        <end position="45"/>
    </location>
</feature>
<feature type="transmembrane region" description="Helical" evidence="6">
    <location>
        <begin position="232"/>
        <end position="251"/>
    </location>
</feature>
<feature type="transmembrane region" description="Helical" evidence="6">
    <location>
        <begin position="204"/>
        <end position="226"/>
    </location>
</feature>
<feature type="transmembrane region" description="Helical" evidence="6">
    <location>
        <begin position="493"/>
        <end position="512"/>
    </location>
</feature>
<evidence type="ECO:0000313" key="8">
    <source>
        <dbReference type="EMBL" id="GAA1988558.1"/>
    </source>
</evidence>
<evidence type="ECO:0000313" key="9">
    <source>
        <dbReference type="Proteomes" id="UP001500013"/>
    </source>
</evidence>
<feature type="transmembrane region" description="Helical" evidence="6">
    <location>
        <begin position="51"/>
        <end position="73"/>
    </location>
</feature>
<name>A0ABN2SL53_9MICO</name>
<dbReference type="SUPFAM" id="SSF103473">
    <property type="entry name" value="MFS general substrate transporter"/>
    <property type="match status" value="1"/>
</dbReference>
<keyword evidence="9" id="KW-1185">Reference proteome</keyword>
<feature type="transmembrane region" description="Helical" evidence="6">
    <location>
        <begin position="172"/>
        <end position="192"/>
    </location>
</feature>
<gene>
    <name evidence="8" type="ORF">GCM10009817_32660</name>
</gene>
<protein>
    <submittedName>
        <fullName evidence="8">MFS transporter</fullName>
    </submittedName>
</protein>
<dbReference type="Pfam" id="PF07690">
    <property type="entry name" value="MFS_1"/>
    <property type="match status" value="1"/>
</dbReference>
<dbReference type="PANTHER" id="PTHR42718:SF9">
    <property type="entry name" value="MAJOR FACILITATOR SUPERFAMILY MULTIDRUG TRANSPORTER MFSC"/>
    <property type="match status" value="1"/>
</dbReference>
<feature type="transmembrane region" description="Helical" evidence="6">
    <location>
        <begin position="309"/>
        <end position="327"/>
    </location>
</feature>
<evidence type="ECO:0000259" key="7">
    <source>
        <dbReference type="PROSITE" id="PS50850"/>
    </source>
</evidence>
<keyword evidence="4 6" id="KW-1133">Transmembrane helix</keyword>
<evidence type="ECO:0000256" key="4">
    <source>
        <dbReference type="ARBA" id="ARBA00022989"/>
    </source>
</evidence>
<accession>A0ABN2SL53</accession>
<reference evidence="8 9" key="1">
    <citation type="journal article" date="2019" name="Int. J. Syst. Evol. Microbiol.">
        <title>The Global Catalogue of Microorganisms (GCM) 10K type strain sequencing project: providing services to taxonomists for standard genome sequencing and annotation.</title>
        <authorList>
            <consortium name="The Broad Institute Genomics Platform"/>
            <consortium name="The Broad Institute Genome Sequencing Center for Infectious Disease"/>
            <person name="Wu L."/>
            <person name="Ma J."/>
        </authorList>
    </citation>
    <scope>NUCLEOTIDE SEQUENCE [LARGE SCALE GENOMIC DNA]</scope>
    <source>
        <strain evidence="8 9">JCM 15628</strain>
    </source>
</reference>
<dbReference type="InterPro" id="IPR036259">
    <property type="entry name" value="MFS_trans_sf"/>
</dbReference>
<evidence type="ECO:0000256" key="3">
    <source>
        <dbReference type="ARBA" id="ARBA00022692"/>
    </source>
</evidence>
<feature type="transmembrane region" description="Helical" evidence="6">
    <location>
        <begin position="365"/>
        <end position="390"/>
    </location>
</feature>
<evidence type="ECO:0000256" key="6">
    <source>
        <dbReference type="SAM" id="Phobius"/>
    </source>
</evidence>
<dbReference type="InterPro" id="IPR011701">
    <property type="entry name" value="MFS"/>
</dbReference>
<feature type="transmembrane region" description="Helical" evidence="6">
    <location>
        <begin position="411"/>
        <end position="432"/>
    </location>
</feature>
<keyword evidence="5 6" id="KW-0472">Membrane</keyword>
<comment type="subcellular location">
    <subcellularLocation>
        <location evidence="1">Cell membrane</location>
        <topology evidence="1">Multi-pass membrane protein</topology>
    </subcellularLocation>
</comment>
<feature type="domain" description="Major facilitator superfamily (MFS) profile" evidence="7">
    <location>
        <begin position="19"/>
        <end position="449"/>
    </location>
</feature>
<dbReference type="Gene3D" id="1.20.1720.10">
    <property type="entry name" value="Multidrug resistance protein D"/>
    <property type="match status" value="1"/>
</dbReference>
<feature type="transmembrane region" description="Helical" evidence="6">
    <location>
        <begin position="339"/>
        <end position="359"/>
    </location>
</feature>
<keyword evidence="3 6" id="KW-0812">Transmembrane</keyword>
<sequence>MSEAGSQSPEPVASGSRRLMVLLAMAMFVLVVDTSLMNVSISAVIKDLDTTASGVQSAIALEALVSAAFILINSKVGDLMGRKRAYVVGLLAYAVGALAMTLAQSLTAIVVFWAIIGGLGASLLLPAMQSLIHGNFIGATQKQAYAMVGAAAAIAAAVGPLLGGFVTTYLSWRVGFALEVVIIGVVLSQIRLVKDVPYTGSREVDGVGAVLSVVGMGGMVLGILVWQEGGDFVLLLMAIGAAALLSLWRWLNRRKREQRVTLLDPELFHKPNFTAGVTGQMLQQVALGGAMIVLPLFLQMTLEYNAMQAGLALAPLSLTMFAVALLVGKSAGRRRPAAIIRAGFVLAAVGILVIIPIVPQVHSDWYLVVPLIITGAGLGLLVSQLNNYALAPIEEERVSEAAGVNSAAGSFGLSFGLAMAGGLMLAALAFSFTTQVAASTVIPAAQQQHISEVLENDAEIMSNTALEQVIVGQPPQVEAEILAINDDARARSLQFALLVPLLATLLGVANSFRMLRLPDVAPSTEGLGLA</sequence>
<comment type="caution">
    <text evidence="8">The sequence shown here is derived from an EMBL/GenBank/DDBJ whole genome shotgun (WGS) entry which is preliminary data.</text>
</comment>
<dbReference type="InterPro" id="IPR020846">
    <property type="entry name" value="MFS_dom"/>
</dbReference>
<dbReference type="Gene3D" id="1.20.1250.20">
    <property type="entry name" value="MFS general substrate transporter like domains"/>
    <property type="match status" value="1"/>
</dbReference>
<feature type="transmembrane region" description="Helical" evidence="6">
    <location>
        <begin position="85"/>
        <end position="103"/>
    </location>
</feature>
<evidence type="ECO:0000256" key="5">
    <source>
        <dbReference type="ARBA" id="ARBA00023136"/>
    </source>
</evidence>
<feature type="transmembrane region" description="Helical" evidence="6">
    <location>
        <begin position="144"/>
        <end position="166"/>
    </location>
</feature>
<proteinExistence type="predicted"/>
<evidence type="ECO:0000256" key="1">
    <source>
        <dbReference type="ARBA" id="ARBA00004651"/>
    </source>
</evidence>